<dbReference type="OrthoDB" id="4075615at2"/>
<dbReference type="EMBL" id="FOLL01000017">
    <property type="protein sequence ID" value="SFC65340.1"/>
    <property type="molecule type" value="Genomic_DNA"/>
</dbReference>
<feature type="domain" description="Butirosin biosynthesis protein H N-terminal" evidence="1">
    <location>
        <begin position="13"/>
        <end position="141"/>
    </location>
</feature>
<feature type="domain" description="DUF4872" evidence="2">
    <location>
        <begin position="153"/>
        <end position="323"/>
    </location>
</feature>
<dbReference type="Pfam" id="PF14399">
    <property type="entry name" value="BtrH_N"/>
    <property type="match status" value="1"/>
</dbReference>
<name>A0A1I1L6Z8_9SPHI</name>
<dbReference type="InterPro" id="IPR026935">
    <property type="entry name" value="BtrH_N"/>
</dbReference>
<evidence type="ECO:0000259" key="2">
    <source>
        <dbReference type="Pfam" id="PF16169"/>
    </source>
</evidence>
<dbReference type="InterPro" id="IPR032369">
    <property type="entry name" value="DUF4872"/>
</dbReference>
<evidence type="ECO:0000259" key="1">
    <source>
        <dbReference type="Pfam" id="PF14399"/>
    </source>
</evidence>
<dbReference type="Pfam" id="PF16169">
    <property type="entry name" value="DUF4872"/>
    <property type="match status" value="1"/>
</dbReference>
<gene>
    <name evidence="3" type="ORF">SAMN05421747_11775</name>
</gene>
<keyword evidence="4" id="KW-1185">Reference proteome</keyword>
<dbReference type="STRING" id="623281.SAMN05421747_11775"/>
<accession>A0A1I1L6Z8</accession>
<protein>
    <submittedName>
        <fullName evidence="3">Butirosin biosynthesis protein H, N-terminal</fullName>
    </submittedName>
</protein>
<sequence length="337" mass="38336">MKIENIKAFDGQHCETTATGTLLRQLGIELSEPMLFGLGEGLGFIFWNMKTMSFPFIGGRIKTDLLTRNIARNLNLELTVKETTSKQKAWKNVKELLDSGQAVGLKLDCFHLEYFSRPFHFAGHYAAIYGYDNENAFLVDTKQQGCRVKTSLKSLALARAEKGPMSSRNLYYTLSKTDKKTNLETSIIKAIRNNASDYLNPPITNIGYKGIVKASREIVKWFNSSNDIENEFKTSAMMMEKAGTGGALFRNLYRDFLKESYDLLKIDELKAGHEAFVEIAERWTLVSQLFEKVSETKDVKYIQQASDLLKAISDKEKRTMEMLGEINRTLLETRQVL</sequence>
<evidence type="ECO:0000313" key="3">
    <source>
        <dbReference type="EMBL" id="SFC65340.1"/>
    </source>
</evidence>
<dbReference type="RefSeq" id="WP_090974608.1">
    <property type="nucleotide sequence ID" value="NZ_FOLL01000017.1"/>
</dbReference>
<organism evidence="3 4">
    <name type="scientific">Parapedobacter composti</name>
    <dbReference type="NCBI Taxonomy" id="623281"/>
    <lineage>
        <taxon>Bacteria</taxon>
        <taxon>Pseudomonadati</taxon>
        <taxon>Bacteroidota</taxon>
        <taxon>Sphingobacteriia</taxon>
        <taxon>Sphingobacteriales</taxon>
        <taxon>Sphingobacteriaceae</taxon>
        <taxon>Parapedobacter</taxon>
    </lineage>
</organism>
<dbReference type="AlphaFoldDB" id="A0A1I1L6Z8"/>
<proteinExistence type="predicted"/>
<evidence type="ECO:0000313" key="4">
    <source>
        <dbReference type="Proteomes" id="UP000199577"/>
    </source>
</evidence>
<dbReference type="Proteomes" id="UP000199577">
    <property type="component" value="Unassembled WGS sequence"/>
</dbReference>
<reference evidence="3 4" key="1">
    <citation type="submission" date="2016-10" db="EMBL/GenBank/DDBJ databases">
        <authorList>
            <person name="de Groot N.N."/>
        </authorList>
    </citation>
    <scope>NUCLEOTIDE SEQUENCE [LARGE SCALE GENOMIC DNA]</scope>
    <source>
        <strain evidence="3 4">DSM 22900</strain>
    </source>
</reference>